<evidence type="ECO:0000256" key="6">
    <source>
        <dbReference type="PIRNR" id="PIRNR010252"/>
    </source>
</evidence>
<dbReference type="Proteomes" id="UP000006201">
    <property type="component" value="Unassembled WGS sequence"/>
</dbReference>
<accession>A4CC92</accession>
<dbReference type="GO" id="GO:0043093">
    <property type="term" value="P:FtsZ-dependent cytokinesis"/>
    <property type="evidence" value="ECO:0007669"/>
    <property type="project" value="UniProtKB-UniRule"/>
</dbReference>
<dbReference type="GO" id="GO:0005737">
    <property type="term" value="C:cytoplasm"/>
    <property type="evidence" value="ECO:0007669"/>
    <property type="project" value="UniProtKB-SubCell"/>
</dbReference>
<dbReference type="OrthoDB" id="5765005at2"/>
<keyword evidence="3 5" id="KW-0717">Septation</keyword>
<evidence type="ECO:0000256" key="5">
    <source>
        <dbReference type="HAMAP-Rule" id="MF_00906"/>
    </source>
</evidence>
<dbReference type="PIRSF" id="PIRSF010252">
    <property type="entry name" value="ZapC"/>
    <property type="match status" value="1"/>
</dbReference>
<evidence type="ECO:0000256" key="4">
    <source>
        <dbReference type="ARBA" id="ARBA00023306"/>
    </source>
</evidence>
<keyword evidence="1 5" id="KW-0963">Cytoplasm</keyword>
<dbReference type="eggNOG" id="ENOG502Z8AH">
    <property type="taxonomic scope" value="Bacteria"/>
</dbReference>
<dbReference type="InterPro" id="IPR048373">
    <property type="entry name" value="ZapC_N"/>
</dbReference>
<dbReference type="InterPro" id="IPR048372">
    <property type="entry name" value="ZapC_C"/>
</dbReference>
<evidence type="ECO:0000313" key="9">
    <source>
        <dbReference type="EMBL" id="EAR27979.1"/>
    </source>
</evidence>
<keyword evidence="2 5" id="KW-0132">Cell division</keyword>
<reference evidence="9 10" key="1">
    <citation type="submission" date="2006-02" db="EMBL/GenBank/DDBJ databases">
        <authorList>
            <person name="Moran M.A."/>
            <person name="Kjelleberg S."/>
            <person name="Egan S."/>
            <person name="Saunders N."/>
            <person name="Thomas T."/>
            <person name="Ferriera S."/>
            <person name="Johnson J."/>
            <person name="Kravitz S."/>
            <person name="Halpern A."/>
            <person name="Remington K."/>
            <person name="Beeson K."/>
            <person name="Tran B."/>
            <person name="Rogers Y.-H."/>
            <person name="Friedman R."/>
            <person name="Venter J.C."/>
        </authorList>
    </citation>
    <scope>NUCLEOTIDE SEQUENCE [LARGE SCALE GENOMIC DNA]</scope>
    <source>
        <strain evidence="9 10">D2</strain>
    </source>
</reference>
<dbReference type="STRING" id="87626.PTD2_19195"/>
<dbReference type="Pfam" id="PF21083">
    <property type="entry name" value="ZapC_N"/>
    <property type="match status" value="1"/>
</dbReference>
<comment type="caution">
    <text evidence="9">The sequence shown here is derived from an EMBL/GenBank/DDBJ whole genome shotgun (WGS) entry which is preliminary data.</text>
</comment>
<name>A4CC92_9GAMM</name>
<comment type="function">
    <text evidence="5 6">Contributes to the efficiency of the cell division process by stabilizing the polymeric form of the cell division protein FtsZ. Acts by promoting interactions between FtsZ protofilaments and suppressing the GTPase activity of FtsZ.</text>
</comment>
<dbReference type="Pfam" id="PF07126">
    <property type="entry name" value="ZapC_C"/>
    <property type="match status" value="1"/>
</dbReference>
<dbReference type="EMBL" id="AAOH01000005">
    <property type="protein sequence ID" value="EAR27979.1"/>
    <property type="molecule type" value="Genomic_DNA"/>
</dbReference>
<dbReference type="RefSeq" id="WP_009839811.1">
    <property type="nucleotide sequence ID" value="NZ_CH959301.1"/>
</dbReference>
<comment type="subcellular location">
    <subcellularLocation>
        <location evidence="5 6">Cytoplasm</location>
    </subcellularLocation>
</comment>
<evidence type="ECO:0000256" key="1">
    <source>
        <dbReference type="ARBA" id="ARBA00022490"/>
    </source>
</evidence>
<dbReference type="AlphaFoldDB" id="A4CC92"/>
<dbReference type="HAMAP" id="MF_00906">
    <property type="entry name" value="ZapC"/>
    <property type="match status" value="1"/>
</dbReference>
<feature type="domain" description="Cell-division protein ZapC N-terminal" evidence="8">
    <location>
        <begin position="1"/>
        <end position="89"/>
    </location>
</feature>
<proteinExistence type="inferred from homology"/>
<evidence type="ECO:0000259" key="7">
    <source>
        <dbReference type="Pfam" id="PF07126"/>
    </source>
</evidence>
<dbReference type="InterPro" id="IPR009809">
    <property type="entry name" value="ZapC"/>
</dbReference>
<comment type="subunit">
    <text evidence="5">Interacts directly with FtsZ.</text>
</comment>
<sequence>MLQASAQWNWYACPTNKCLMLDLGDEMEFCTPFKLRLLTDDVLENPHFSLRDADFYQQVSSYLASFELWNQAQICQIAINATAAKFYLKPVLAKSWFFKSYTGSVQSTEAIVLLQSKMVEGQFLIVDHTEQASLCLNLEKNYQLDENLSLQQFEVIRVLNDRIYPLNIRNSVKKRA</sequence>
<dbReference type="GO" id="GO:0000917">
    <property type="term" value="P:division septum assembly"/>
    <property type="evidence" value="ECO:0007669"/>
    <property type="project" value="UniProtKB-KW"/>
</dbReference>
<dbReference type="HOGENOM" id="CLU_128248_0_0_6"/>
<gene>
    <name evidence="5" type="primary">zapC</name>
    <name evidence="9" type="ORF">PTD2_19195</name>
</gene>
<comment type="similarity">
    <text evidence="5 6">Belongs to the ZapC family.</text>
</comment>
<protein>
    <recommendedName>
        <fullName evidence="5 6">Cell division protein ZapC</fullName>
    </recommendedName>
</protein>
<organism evidence="9 10">
    <name type="scientific">Pseudoalteromonas tunicata D2</name>
    <dbReference type="NCBI Taxonomy" id="87626"/>
    <lineage>
        <taxon>Bacteria</taxon>
        <taxon>Pseudomonadati</taxon>
        <taxon>Pseudomonadota</taxon>
        <taxon>Gammaproteobacteria</taxon>
        <taxon>Alteromonadales</taxon>
        <taxon>Pseudoalteromonadaceae</taxon>
        <taxon>Pseudoalteromonas</taxon>
    </lineage>
</organism>
<evidence type="ECO:0000259" key="8">
    <source>
        <dbReference type="Pfam" id="PF21083"/>
    </source>
</evidence>
<evidence type="ECO:0000256" key="2">
    <source>
        <dbReference type="ARBA" id="ARBA00022618"/>
    </source>
</evidence>
<keyword evidence="4 5" id="KW-0131">Cell cycle</keyword>
<feature type="domain" description="Cell-division protein ZapC C-terminal" evidence="7">
    <location>
        <begin position="90"/>
        <end position="167"/>
    </location>
</feature>
<keyword evidence="10" id="KW-1185">Reference proteome</keyword>
<evidence type="ECO:0000256" key="3">
    <source>
        <dbReference type="ARBA" id="ARBA00023210"/>
    </source>
</evidence>
<evidence type="ECO:0000313" key="10">
    <source>
        <dbReference type="Proteomes" id="UP000006201"/>
    </source>
</evidence>